<dbReference type="EMBL" id="JAXIOK010000005">
    <property type="protein sequence ID" value="KAK4771513.1"/>
    <property type="molecule type" value="Genomic_DNA"/>
</dbReference>
<reference evidence="2 3" key="1">
    <citation type="journal article" date="2023" name="Hortic Res">
        <title>Pangenome of water caltrop reveals structural variations and asymmetric subgenome divergence after allopolyploidization.</title>
        <authorList>
            <person name="Zhang X."/>
            <person name="Chen Y."/>
            <person name="Wang L."/>
            <person name="Yuan Y."/>
            <person name="Fang M."/>
            <person name="Shi L."/>
            <person name="Lu R."/>
            <person name="Comes H.P."/>
            <person name="Ma Y."/>
            <person name="Chen Y."/>
            <person name="Huang G."/>
            <person name="Zhou Y."/>
            <person name="Zheng Z."/>
            <person name="Qiu Y."/>
        </authorList>
    </citation>
    <scope>NUCLEOTIDE SEQUENCE [LARGE SCALE GENOMIC DNA]</scope>
    <source>
        <tissue evidence="2">Roots</tissue>
    </source>
</reference>
<evidence type="ECO:0000313" key="2">
    <source>
        <dbReference type="EMBL" id="KAK4771513.1"/>
    </source>
</evidence>
<evidence type="ECO:0000256" key="1">
    <source>
        <dbReference type="SAM" id="MobiDB-lite"/>
    </source>
</evidence>
<name>A0AAN7QNY1_9MYRT</name>
<proteinExistence type="predicted"/>
<sequence>MIEWKLHEDHVARPNLSQARLQHEVTNESRGAEAGVANMEQAEETLRLWLLDHLLLLLCSSISTKSEEDEQSYRSTTRDGKYNTVVQ</sequence>
<keyword evidence="3" id="KW-1185">Reference proteome</keyword>
<dbReference type="AlphaFoldDB" id="A0AAN7QNY1"/>
<accession>A0AAN7QNY1</accession>
<comment type="caution">
    <text evidence="2">The sequence shown here is derived from an EMBL/GenBank/DDBJ whole genome shotgun (WGS) entry which is preliminary data.</text>
</comment>
<feature type="region of interest" description="Disordered" evidence="1">
    <location>
        <begin position="65"/>
        <end position="87"/>
    </location>
</feature>
<protein>
    <submittedName>
        <fullName evidence="2">Uncharacterized protein</fullName>
    </submittedName>
</protein>
<gene>
    <name evidence="2" type="ORF">SAY87_032045</name>
</gene>
<dbReference type="Proteomes" id="UP001345219">
    <property type="component" value="Chromosome 24"/>
</dbReference>
<organism evidence="2 3">
    <name type="scientific">Trapa incisa</name>
    <dbReference type="NCBI Taxonomy" id="236973"/>
    <lineage>
        <taxon>Eukaryota</taxon>
        <taxon>Viridiplantae</taxon>
        <taxon>Streptophyta</taxon>
        <taxon>Embryophyta</taxon>
        <taxon>Tracheophyta</taxon>
        <taxon>Spermatophyta</taxon>
        <taxon>Magnoliopsida</taxon>
        <taxon>eudicotyledons</taxon>
        <taxon>Gunneridae</taxon>
        <taxon>Pentapetalae</taxon>
        <taxon>rosids</taxon>
        <taxon>malvids</taxon>
        <taxon>Myrtales</taxon>
        <taxon>Lythraceae</taxon>
        <taxon>Trapa</taxon>
    </lineage>
</organism>
<evidence type="ECO:0000313" key="3">
    <source>
        <dbReference type="Proteomes" id="UP001345219"/>
    </source>
</evidence>